<dbReference type="Gene3D" id="3.20.20.80">
    <property type="entry name" value="Glycosidases"/>
    <property type="match status" value="1"/>
</dbReference>
<comment type="similarity">
    <text evidence="3 14">Belongs to the glycosyl hydrolase 13 family.</text>
</comment>
<dbReference type="EC" id="3.2.1.141" evidence="4 13"/>
<dbReference type="AlphaFoldDB" id="A0A5C8ZJP0"/>
<evidence type="ECO:0000256" key="8">
    <source>
        <dbReference type="ARBA" id="ARBA00023277"/>
    </source>
</evidence>
<feature type="region of interest" description="Disordered" evidence="18">
    <location>
        <begin position="467"/>
        <end position="492"/>
    </location>
</feature>
<feature type="compositionally biased region" description="Acidic residues" evidence="18">
    <location>
        <begin position="468"/>
        <end position="477"/>
    </location>
</feature>
<evidence type="ECO:0000313" key="21">
    <source>
        <dbReference type="Proteomes" id="UP000321234"/>
    </source>
</evidence>
<dbReference type="InterPro" id="IPR014756">
    <property type="entry name" value="Ig_E-set"/>
</dbReference>
<feature type="site" description="Transition state stabilizer" evidence="17">
    <location>
        <position position="391"/>
    </location>
</feature>
<dbReference type="RefSeq" id="WP_147924984.1">
    <property type="nucleotide sequence ID" value="NZ_VKAC01000002.1"/>
</dbReference>
<evidence type="ECO:0000256" key="9">
    <source>
        <dbReference type="ARBA" id="ARBA00023295"/>
    </source>
</evidence>
<feature type="active site" description="Nucleophile" evidence="15">
    <location>
        <position position="252"/>
    </location>
</feature>
<evidence type="ECO:0000256" key="4">
    <source>
        <dbReference type="ARBA" id="ARBA00012268"/>
    </source>
</evidence>
<dbReference type="UniPathway" id="UPA00299"/>
<keyword evidence="7 14" id="KW-0378">Hydrolase</keyword>
<feature type="region of interest" description="Disordered" evidence="18">
    <location>
        <begin position="57"/>
        <end position="77"/>
    </location>
</feature>
<dbReference type="GO" id="GO:0005737">
    <property type="term" value="C:cytoplasm"/>
    <property type="evidence" value="ECO:0007669"/>
    <property type="project" value="UniProtKB-SubCell"/>
</dbReference>
<dbReference type="InterPro" id="IPR017853">
    <property type="entry name" value="GH"/>
</dbReference>
<gene>
    <name evidence="20" type="primary">treZ</name>
    <name evidence="20" type="ORF">FMM08_03510</name>
</gene>
<dbReference type="EMBL" id="VKAC01000002">
    <property type="protein sequence ID" value="TXR57343.1"/>
    <property type="molecule type" value="Genomic_DNA"/>
</dbReference>
<comment type="pathway">
    <text evidence="2 14">Glycan biosynthesis; trehalose biosynthesis.</text>
</comment>
<feature type="domain" description="Glycosyl hydrolase family 13 catalytic" evidence="19">
    <location>
        <begin position="106"/>
        <end position="457"/>
    </location>
</feature>
<feature type="binding site" evidence="16">
    <location>
        <begin position="250"/>
        <end position="255"/>
    </location>
    <ligand>
        <name>substrate</name>
    </ligand>
</feature>
<dbReference type="Gene3D" id="1.10.10.760">
    <property type="entry name" value="E-set domains of sugar-utilizing enzymes"/>
    <property type="match status" value="1"/>
</dbReference>
<feature type="binding site" evidence="16">
    <location>
        <begin position="320"/>
        <end position="324"/>
    </location>
    <ligand>
        <name>substrate</name>
    </ligand>
</feature>
<evidence type="ECO:0000256" key="11">
    <source>
        <dbReference type="ARBA" id="ARBA00033284"/>
    </source>
</evidence>
<dbReference type="Gene3D" id="2.60.40.10">
    <property type="entry name" value="Immunoglobulins"/>
    <property type="match status" value="1"/>
</dbReference>
<evidence type="ECO:0000256" key="7">
    <source>
        <dbReference type="ARBA" id="ARBA00022801"/>
    </source>
</evidence>
<dbReference type="Proteomes" id="UP000321234">
    <property type="component" value="Unassembled WGS sequence"/>
</dbReference>
<evidence type="ECO:0000256" key="10">
    <source>
        <dbReference type="ARBA" id="ARBA00032057"/>
    </source>
</evidence>
<evidence type="ECO:0000256" key="12">
    <source>
        <dbReference type="ARBA" id="ARBA00034013"/>
    </source>
</evidence>
<dbReference type="InterPro" id="IPR012768">
    <property type="entry name" value="Trehalose_TreZ"/>
</dbReference>
<feature type="compositionally biased region" description="Basic and acidic residues" evidence="18">
    <location>
        <begin position="58"/>
        <end position="77"/>
    </location>
</feature>
<comment type="caution">
    <text evidence="20">The sequence shown here is derived from an EMBL/GenBank/DDBJ whole genome shotgun (WGS) entry which is preliminary data.</text>
</comment>
<keyword evidence="21" id="KW-1185">Reference proteome</keyword>
<protein>
    <recommendedName>
        <fullName evidence="5 13">Malto-oligosyltrehalose trehalohydrolase</fullName>
        <shortName evidence="14">MTHase</shortName>
        <ecNumber evidence="4 13">3.2.1.141</ecNumber>
    </recommendedName>
    <alternativeName>
        <fullName evidence="11 14">4-alpha-D-((1-&gt;4)-alpha-D-glucano)trehalose trehalohydrolase</fullName>
    </alternativeName>
    <alternativeName>
        <fullName evidence="10 14">Maltooligosyl trehalose trehalohydrolase</fullName>
    </alternativeName>
</protein>
<dbReference type="PANTHER" id="PTHR43651">
    <property type="entry name" value="1,4-ALPHA-GLUCAN-BRANCHING ENZYME"/>
    <property type="match status" value="1"/>
</dbReference>
<dbReference type="InterPro" id="IPR006047">
    <property type="entry name" value="GH13_cat_dom"/>
</dbReference>
<dbReference type="NCBIfam" id="TIGR02402">
    <property type="entry name" value="trehalose_TreZ"/>
    <property type="match status" value="1"/>
</dbReference>
<evidence type="ECO:0000259" key="19">
    <source>
        <dbReference type="SMART" id="SM00642"/>
    </source>
</evidence>
<evidence type="ECO:0000256" key="1">
    <source>
        <dbReference type="ARBA" id="ARBA00004496"/>
    </source>
</evidence>
<evidence type="ECO:0000256" key="3">
    <source>
        <dbReference type="ARBA" id="ARBA00008061"/>
    </source>
</evidence>
<dbReference type="PANTHER" id="PTHR43651:SF11">
    <property type="entry name" value="MALTO-OLIGOSYLTREHALOSE TREHALOHYDROLASE"/>
    <property type="match status" value="1"/>
</dbReference>
<comment type="catalytic activity">
    <reaction evidence="12 14">
        <text>hydrolysis of (1-&gt;4)-alpha-D-glucosidic linkage in 4-alpha-D-[(1-&gt;4)-alpha-D-glucanosyl]n trehalose to yield trehalose and (1-&gt;4)-alpha-D-glucan.</text>
        <dbReference type="EC" id="3.2.1.141"/>
    </reaction>
</comment>
<dbReference type="CDD" id="cd02853">
    <property type="entry name" value="E_set_MTHase_like_N"/>
    <property type="match status" value="1"/>
</dbReference>
<feature type="active site" description="Proton donor" evidence="15">
    <location>
        <position position="289"/>
    </location>
</feature>
<evidence type="ECO:0000256" key="16">
    <source>
        <dbReference type="PIRSR" id="PIRSR006337-2"/>
    </source>
</evidence>
<evidence type="ECO:0000256" key="13">
    <source>
        <dbReference type="NCBIfam" id="TIGR02402"/>
    </source>
</evidence>
<keyword evidence="8" id="KW-0119">Carbohydrate metabolism</keyword>
<reference evidence="20 21" key="1">
    <citation type="submission" date="2019-07" db="EMBL/GenBank/DDBJ databases">
        <title>Quadrisphaera sp. strain DD2A genome sequencing and assembly.</title>
        <authorList>
            <person name="Kim I."/>
        </authorList>
    </citation>
    <scope>NUCLEOTIDE SEQUENCE [LARGE SCALE GENOMIC DNA]</scope>
    <source>
        <strain evidence="20 21">DD2A</strain>
    </source>
</reference>
<dbReference type="GO" id="GO:0005992">
    <property type="term" value="P:trehalose biosynthetic process"/>
    <property type="evidence" value="ECO:0007669"/>
    <property type="project" value="UniProtKB-UniRule"/>
</dbReference>
<evidence type="ECO:0000256" key="2">
    <source>
        <dbReference type="ARBA" id="ARBA00005199"/>
    </source>
</evidence>
<dbReference type="PIRSF" id="PIRSF006337">
    <property type="entry name" value="Trehalose_TreZ"/>
    <property type="match status" value="1"/>
</dbReference>
<dbReference type="OrthoDB" id="9800174at2"/>
<evidence type="ECO:0000256" key="15">
    <source>
        <dbReference type="PIRSR" id="PIRSR006337-1"/>
    </source>
</evidence>
<evidence type="ECO:0000256" key="6">
    <source>
        <dbReference type="ARBA" id="ARBA00022490"/>
    </source>
</evidence>
<dbReference type="SMART" id="SM00642">
    <property type="entry name" value="Aamy"/>
    <property type="match status" value="1"/>
</dbReference>
<dbReference type="Pfam" id="PF02922">
    <property type="entry name" value="CBM_48"/>
    <property type="match status" value="1"/>
</dbReference>
<dbReference type="InterPro" id="IPR004193">
    <property type="entry name" value="Glyco_hydro_13_N"/>
</dbReference>
<dbReference type="SUPFAM" id="SSF51445">
    <property type="entry name" value="(Trans)glycosidases"/>
    <property type="match status" value="1"/>
</dbReference>
<sequence>MHRFAVWAPSADRVEIDVHLPSGTRTLPMEPTDDPAPGWWASEVAEAGDGTDYAFRVDGGDPRPDPRSAHQPHDVHGPSRAFHAGAHAWGDGAWAGRDARGAVVYEMHVGTFTAEGTLDAAAEKLGHLTALGVDVVELLPVAAFPGRRGWGYDGVDLYAVHDAYGGPAALQRFVDAAHQAGLGVALDCVYNHLGPAGNYLGEFGPYFTEEHHTPWGAAVNLDQPGADGVRRFVLDNALRWFRDFHVDALRLDAVHALVDDSDEHVLAQLARETAALSAELGRPLTLIAESDLNDTGMVTPLGEESGTDLPARGMQAQWADDVHHALRSVMTGERGGYYKDFASLEVLGGVLERVFHHAGTYSPFRGKTWGAPVDTSRFGGHAFVAYTTTHDQTGNRATGDRLSASLDDAALATAQAVVLTSAFTPMIFMGEEWGATTPWMFFTDHDAELGALVSKGRAEEFASHGWEGDVEVPDPQEESTFTGSKLDWSEPTSERGARHLAWTRDLLALRRSEPDLAGDDLRAVRTATSGDAELREGGSPWLVARRGSLALVANLAAHEQVVPLAGALDDDDARAEVVLAWDAATTEVSAGSSGTAVRLPARASAVVRLS</sequence>
<dbReference type="InterPro" id="IPR013783">
    <property type="entry name" value="Ig-like_fold"/>
</dbReference>
<organism evidence="20 21">
    <name type="scientific">Quadrisphaera setariae</name>
    <dbReference type="NCBI Taxonomy" id="2593304"/>
    <lineage>
        <taxon>Bacteria</taxon>
        <taxon>Bacillati</taxon>
        <taxon>Actinomycetota</taxon>
        <taxon>Actinomycetes</taxon>
        <taxon>Kineosporiales</taxon>
        <taxon>Kineosporiaceae</taxon>
        <taxon>Quadrisphaera</taxon>
    </lineage>
</organism>
<keyword evidence="6" id="KW-0963">Cytoplasm</keyword>
<evidence type="ECO:0000256" key="18">
    <source>
        <dbReference type="SAM" id="MobiDB-lite"/>
    </source>
</evidence>
<dbReference type="GO" id="GO:0033942">
    <property type="term" value="F:4-alpha-D-(1-&gt;4)-alpha-D-glucanotrehalose trehalohydrolase activity"/>
    <property type="evidence" value="ECO:0007669"/>
    <property type="project" value="UniProtKB-EC"/>
</dbReference>
<evidence type="ECO:0000313" key="20">
    <source>
        <dbReference type="EMBL" id="TXR57343.1"/>
    </source>
</evidence>
<dbReference type="SUPFAM" id="SSF81296">
    <property type="entry name" value="E set domains"/>
    <property type="match status" value="1"/>
</dbReference>
<evidence type="ECO:0000256" key="17">
    <source>
        <dbReference type="PIRSR" id="PIRSR006337-3"/>
    </source>
</evidence>
<evidence type="ECO:0000256" key="14">
    <source>
        <dbReference type="PIRNR" id="PIRNR006337"/>
    </source>
</evidence>
<feature type="binding site" evidence="16">
    <location>
        <begin position="390"/>
        <end position="395"/>
    </location>
    <ligand>
        <name>substrate</name>
    </ligand>
</feature>
<comment type="subcellular location">
    <subcellularLocation>
        <location evidence="1 15">Cytoplasm</location>
    </subcellularLocation>
</comment>
<proteinExistence type="inferred from homology"/>
<evidence type="ECO:0000256" key="5">
    <source>
        <dbReference type="ARBA" id="ARBA00015938"/>
    </source>
</evidence>
<dbReference type="CDD" id="cd11325">
    <property type="entry name" value="AmyAc_GTHase"/>
    <property type="match status" value="1"/>
</dbReference>
<name>A0A5C8ZJP0_9ACTN</name>
<dbReference type="InterPro" id="IPR044901">
    <property type="entry name" value="Trehalose_TreZ_E-set_sf"/>
</dbReference>
<accession>A0A5C8ZJP0</accession>
<keyword evidence="9 14" id="KW-0326">Glycosidase</keyword>
<dbReference type="Pfam" id="PF00128">
    <property type="entry name" value="Alpha-amylase"/>
    <property type="match status" value="1"/>
</dbReference>